<dbReference type="RefSeq" id="WP_042502553.1">
    <property type="nucleotide sequence ID" value="NZ_BBNQ01000001.1"/>
</dbReference>
<dbReference type="Proteomes" id="UP000294824">
    <property type="component" value="Unassembled WGS sequence"/>
</dbReference>
<feature type="chain" id="PRO_5021025524" evidence="1">
    <location>
        <begin position="22"/>
        <end position="234"/>
    </location>
</feature>
<dbReference type="Pfam" id="PF13568">
    <property type="entry name" value="OMP_b-brl_2"/>
    <property type="match status" value="1"/>
</dbReference>
<feature type="domain" description="Outer membrane protein beta-barrel" evidence="2">
    <location>
        <begin position="20"/>
        <end position="209"/>
    </location>
</feature>
<name>A0A4R8M953_9FLAO</name>
<dbReference type="OrthoDB" id="959017at2"/>
<sequence length="234" mass="26644">MRRIKYVIIILFCATSCLCFSQNEEVVETEVDSKYKEDQFYFGVTYNLLGSRPTDVKQSGFSTGFHLGFIKDMPINAARNKAIGLGIGLSANSYNQNLLIQKDDGGVVSYSVIDDADTFTKNRFSSNFIEVPLEFRWRTSSATSYDFWRIYAGFKFSYMLSHAAKYNGDLGSFKYTDISDFNKLEYGLTLSTGYNTWNLHLYYALSPVFSKEAKLDGESMDMHAIKVGLMFYVL</sequence>
<gene>
    <name evidence="3" type="ORF">DFQ06_1906</name>
</gene>
<evidence type="ECO:0000259" key="2">
    <source>
        <dbReference type="Pfam" id="PF13568"/>
    </source>
</evidence>
<feature type="signal peptide" evidence="1">
    <location>
        <begin position="1"/>
        <end position="21"/>
    </location>
</feature>
<dbReference type="InterPro" id="IPR025665">
    <property type="entry name" value="Beta-barrel_OMP_2"/>
</dbReference>
<evidence type="ECO:0000313" key="3">
    <source>
        <dbReference type="EMBL" id="TDY62090.1"/>
    </source>
</evidence>
<organism evidence="3 4">
    <name type="scientific">Algibacter lectus</name>
    <dbReference type="NCBI Taxonomy" id="221126"/>
    <lineage>
        <taxon>Bacteria</taxon>
        <taxon>Pseudomonadati</taxon>
        <taxon>Bacteroidota</taxon>
        <taxon>Flavobacteriia</taxon>
        <taxon>Flavobacteriales</taxon>
        <taxon>Flavobacteriaceae</taxon>
        <taxon>Algibacter</taxon>
    </lineage>
</organism>
<keyword evidence="4" id="KW-1185">Reference proteome</keyword>
<dbReference type="EMBL" id="SORL01000008">
    <property type="protein sequence ID" value="TDY62090.1"/>
    <property type="molecule type" value="Genomic_DNA"/>
</dbReference>
<protein>
    <submittedName>
        <fullName evidence="3">Outer membrane protein with beta-barrel domain</fullName>
    </submittedName>
</protein>
<reference evidence="3 4" key="1">
    <citation type="submission" date="2019-03" db="EMBL/GenBank/DDBJ databases">
        <title>Genomic Encyclopedia of Type Strains, Phase III (KMG-III): the genomes of soil and plant-associated and newly described type strains.</title>
        <authorList>
            <person name="Whitman W."/>
        </authorList>
    </citation>
    <scope>NUCLEOTIDE SEQUENCE [LARGE SCALE GENOMIC DNA]</scope>
    <source>
        <strain evidence="3 4">CECT 8301</strain>
    </source>
</reference>
<evidence type="ECO:0000313" key="4">
    <source>
        <dbReference type="Proteomes" id="UP000294824"/>
    </source>
</evidence>
<keyword evidence="1" id="KW-0732">Signal</keyword>
<dbReference type="AlphaFoldDB" id="A0A4R8M953"/>
<evidence type="ECO:0000256" key="1">
    <source>
        <dbReference type="SAM" id="SignalP"/>
    </source>
</evidence>
<accession>A0A4R8M953</accession>
<comment type="caution">
    <text evidence="3">The sequence shown here is derived from an EMBL/GenBank/DDBJ whole genome shotgun (WGS) entry which is preliminary data.</text>
</comment>
<proteinExistence type="predicted"/>